<dbReference type="InterPro" id="IPR036291">
    <property type="entry name" value="NAD(P)-bd_dom_sf"/>
</dbReference>
<comment type="caution">
    <text evidence="7">The sequence shown here is derived from an EMBL/GenBank/DDBJ whole genome shotgun (WGS) entry which is preliminary data.</text>
</comment>
<evidence type="ECO:0000256" key="3">
    <source>
        <dbReference type="ARBA" id="ARBA00022723"/>
    </source>
</evidence>
<keyword evidence="8" id="KW-1185">Reference proteome</keyword>
<dbReference type="InterPro" id="IPR020843">
    <property type="entry name" value="ER"/>
</dbReference>
<keyword evidence="3" id="KW-0479">Metal-binding</keyword>
<dbReference type="PANTHER" id="PTHR43161">
    <property type="entry name" value="SORBITOL DEHYDROGENASE"/>
    <property type="match status" value="1"/>
</dbReference>
<dbReference type="Pfam" id="PF08240">
    <property type="entry name" value="ADH_N"/>
    <property type="match status" value="1"/>
</dbReference>
<keyword evidence="4" id="KW-0862">Zinc</keyword>
<dbReference type="AlphaFoldDB" id="A0A5R9JII0"/>
<feature type="domain" description="Enoyl reductase (ER)" evidence="6">
    <location>
        <begin position="7"/>
        <end position="348"/>
    </location>
</feature>
<dbReference type="Gene3D" id="3.40.50.720">
    <property type="entry name" value="NAD(P)-binding Rossmann-like Domain"/>
    <property type="match status" value="1"/>
</dbReference>
<accession>A0A5R9JII0</accession>
<dbReference type="InterPro" id="IPR011032">
    <property type="entry name" value="GroES-like_sf"/>
</dbReference>
<dbReference type="OrthoDB" id="9809185at2"/>
<dbReference type="Pfam" id="PF00107">
    <property type="entry name" value="ADH_zinc_N"/>
    <property type="match status" value="1"/>
</dbReference>
<proteinExistence type="inferred from homology"/>
<dbReference type="Gene3D" id="3.90.180.10">
    <property type="entry name" value="Medium-chain alcohol dehydrogenases, catalytic domain"/>
    <property type="match status" value="1"/>
</dbReference>
<dbReference type="PANTHER" id="PTHR43161:SF9">
    <property type="entry name" value="SORBITOL DEHYDROGENASE"/>
    <property type="match status" value="1"/>
</dbReference>
<dbReference type="GO" id="GO:0046872">
    <property type="term" value="F:metal ion binding"/>
    <property type="evidence" value="ECO:0007669"/>
    <property type="project" value="UniProtKB-KW"/>
</dbReference>
<gene>
    <name evidence="7" type="ORF">FE263_02650</name>
</gene>
<dbReference type="SMART" id="SM00829">
    <property type="entry name" value="PKS_ER"/>
    <property type="match status" value="1"/>
</dbReference>
<dbReference type="SUPFAM" id="SSF51735">
    <property type="entry name" value="NAD(P)-binding Rossmann-fold domains"/>
    <property type="match status" value="1"/>
</dbReference>
<dbReference type="EMBL" id="VCDI01000001">
    <property type="protein sequence ID" value="TLU74128.1"/>
    <property type="molecule type" value="Genomic_DNA"/>
</dbReference>
<protein>
    <submittedName>
        <fullName evidence="7">L-idonate 5-dehydrogenase</fullName>
    </submittedName>
</protein>
<evidence type="ECO:0000256" key="2">
    <source>
        <dbReference type="ARBA" id="ARBA00008072"/>
    </source>
</evidence>
<evidence type="ECO:0000313" key="7">
    <source>
        <dbReference type="EMBL" id="TLU74128.1"/>
    </source>
</evidence>
<comment type="cofactor">
    <cofactor evidence="1">
        <name>Zn(2+)</name>
        <dbReference type="ChEBI" id="CHEBI:29105"/>
    </cofactor>
</comment>
<sequence>MLAARLHAAHDLRLEEVAERPLAPGEARVRVAMGGICGSDLSYYNKGGVGDFSVREPLTLGHEVSGVVAELAGDPLQLAVPGLAVGARVAINPSRPCLHCQACRAGRSNLCRNMRFLGSAALMPHVQGAFSETVVVRADQCVPVPDSMSLTLAACAEPLAVALHAVHRAGELTGRHVLVAGAGPIGLLCVVSALFAGAASVTVTDLFERPLEIAREMGAARTIDVRADPAALEQAATDLGGFDVALEATGASASLIGMPSLMRPGGRIVQLGMLPKGGVPLPANLLMAREIDLVGSFRFHEEFGMAVAALAGGRIEIGPILSGTVPLARADEAFQLAGDRQRAIKVHLEIG</sequence>
<evidence type="ECO:0000256" key="5">
    <source>
        <dbReference type="ARBA" id="ARBA00023002"/>
    </source>
</evidence>
<dbReference type="GO" id="GO:0016491">
    <property type="term" value="F:oxidoreductase activity"/>
    <property type="evidence" value="ECO:0007669"/>
    <property type="project" value="UniProtKB-KW"/>
</dbReference>
<evidence type="ECO:0000256" key="1">
    <source>
        <dbReference type="ARBA" id="ARBA00001947"/>
    </source>
</evidence>
<dbReference type="SUPFAM" id="SSF50129">
    <property type="entry name" value="GroES-like"/>
    <property type="match status" value="1"/>
</dbReference>
<dbReference type="RefSeq" id="WP_138324381.1">
    <property type="nucleotide sequence ID" value="NZ_VCDI01000001.1"/>
</dbReference>
<dbReference type="CDD" id="cd08232">
    <property type="entry name" value="idonate-5-DH"/>
    <property type="match status" value="1"/>
</dbReference>
<keyword evidence="5" id="KW-0560">Oxidoreductase</keyword>
<dbReference type="Proteomes" id="UP000305654">
    <property type="component" value="Unassembled WGS sequence"/>
</dbReference>
<reference evidence="7 8" key="1">
    <citation type="submission" date="2019-05" db="EMBL/GenBank/DDBJ databases">
        <authorList>
            <person name="Pankratov T."/>
            <person name="Grouzdev D."/>
        </authorList>
    </citation>
    <scope>NUCLEOTIDE SEQUENCE [LARGE SCALE GENOMIC DNA]</scope>
    <source>
        <strain evidence="7 8">KEBCLARHB70R</strain>
    </source>
</reference>
<dbReference type="InterPro" id="IPR013149">
    <property type="entry name" value="ADH-like_C"/>
</dbReference>
<evidence type="ECO:0000313" key="8">
    <source>
        <dbReference type="Proteomes" id="UP000305654"/>
    </source>
</evidence>
<name>A0A5R9JII0_9PROT</name>
<comment type="similarity">
    <text evidence="2">Belongs to the zinc-containing alcohol dehydrogenase family.</text>
</comment>
<evidence type="ECO:0000256" key="4">
    <source>
        <dbReference type="ARBA" id="ARBA00022833"/>
    </source>
</evidence>
<dbReference type="InterPro" id="IPR013154">
    <property type="entry name" value="ADH-like_N"/>
</dbReference>
<evidence type="ECO:0000259" key="6">
    <source>
        <dbReference type="SMART" id="SM00829"/>
    </source>
</evidence>
<organism evidence="7 8">
    <name type="scientific">Lichenicoccus roseus</name>
    <dbReference type="NCBI Taxonomy" id="2683649"/>
    <lineage>
        <taxon>Bacteria</taxon>
        <taxon>Pseudomonadati</taxon>
        <taxon>Pseudomonadota</taxon>
        <taxon>Alphaproteobacteria</taxon>
        <taxon>Acetobacterales</taxon>
        <taxon>Acetobacteraceae</taxon>
        <taxon>Lichenicoccus</taxon>
    </lineage>
</organism>